<keyword evidence="2" id="KW-1185">Reference proteome</keyword>
<dbReference type="EMBL" id="BDGJ01000197">
    <property type="protein sequence ID" value="GAW94103.1"/>
    <property type="molecule type" value="Genomic_DNA"/>
</dbReference>
<reference evidence="2" key="1">
    <citation type="journal article" date="2017" name="Appl. Environ. Microbiol.">
        <title>Genomic Analysis of Calderihabitans maritimus KKC1, a Thermophilic, Hydrogenogenic, Carboxydotrophic Bacterium Isolated from Marine Sediment.</title>
        <authorList>
            <person name="Omae K."/>
            <person name="Yoneda Y."/>
            <person name="Fukuyama Y."/>
            <person name="Yoshida T."/>
            <person name="Sako Y."/>
        </authorList>
    </citation>
    <scope>NUCLEOTIDE SEQUENCE [LARGE SCALE GENOMIC DNA]</scope>
    <source>
        <strain evidence="2">KKC1</strain>
    </source>
</reference>
<name>A0A1Z5HX43_9FIRM</name>
<dbReference type="Proteomes" id="UP000197032">
    <property type="component" value="Unassembled WGS sequence"/>
</dbReference>
<comment type="caution">
    <text evidence="1">The sequence shown here is derived from an EMBL/GenBank/DDBJ whole genome shotgun (WGS) entry which is preliminary data.</text>
</comment>
<evidence type="ECO:0000313" key="1">
    <source>
        <dbReference type="EMBL" id="GAW94103.1"/>
    </source>
</evidence>
<sequence>QQVKARRRVQLQFQGGIAVHQCRISKVQHLLQAVRNPDVVDGYFKAVLQQYPEESIGTGRPVGETNSSAPQISDWNLAQEHQIGGRSFSPQGEIR</sequence>
<dbReference type="AlphaFoldDB" id="A0A1Z5HX43"/>
<evidence type="ECO:0000313" key="2">
    <source>
        <dbReference type="Proteomes" id="UP000197032"/>
    </source>
</evidence>
<accession>A0A1Z5HX43</accession>
<feature type="non-terminal residue" evidence="1">
    <location>
        <position position="1"/>
    </location>
</feature>
<organism evidence="1 2">
    <name type="scientific">Calderihabitans maritimus</name>
    <dbReference type="NCBI Taxonomy" id="1246530"/>
    <lineage>
        <taxon>Bacteria</taxon>
        <taxon>Bacillati</taxon>
        <taxon>Bacillota</taxon>
        <taxon>Clostridia</taxon>
        <taxon>Neomoorellales</taxon>
        <taxon>Calderihabitantaceae</taxon>
        <taxon>Calderihabitans</taxon>
    </lineage>
</organism>
<proteinExistence type="predicted"/>
<gene>
    <name evidence="1" type="ORF">KKC1_32180</name>
</gene>
<protein>
    <submittedName>
        <fullName evidence="1">Uncharacterized protein</fullName>
    </submittedName>
</protein>